<keyword evidence="4 6" id="KW-1133">Transmembrane helix</keyword>
<evidence type="ECO:0000256" key="5">
    <source>
        <dbReference type="ARBA" id="ARBA00023136"/>
    </source>
</evidence>
<dbReference type="AlphaFoldDB" id="A0A8G2BTI3"/>
<dbReference type="GO" id="GO:0005886">
    <property type="term" value="C:plasma membrane"/>
    <property type="evidence" value="ECO:0007669"/>
    <property type="project" value="UniProtKB-SubCell"/>
</dbReference>
<keyword evidence="5 6" id="KW-0472">Membrane</keyword>
<dbReference type="InterPro" id="IPR004477">
    <property type="entry name" value="ComEC_N"/>
</dbReference>
<feature type="transmembrane region" description="Helical" evidence="6">
    <location>
        <begin position="252"/>
        <end position="272"/>
    </location>
</feature>
<proteinExistence type="predicted"/>
<keyword evidence="3 6" id="KW-0812">Transmembrane</keyword>
<dbReference type="Pfam" id="PF03772">
    <property type="entry name" value="Competence"/>
    <property type="match status" value="1"/>
</dbReference>
<evidence type="ECO:0000313" key="8">
    <source>
        <dbReference type="EMBL" id="SEF40941.1"/>
    </source>
</evidence>
<reference evidence="8 9" key="1">
    <citation type="submission" date="2016-10" db="EMBL/GenBank/DDBJ databases">
        <authorList>
            <person name="Varghese N."/>
            <person name="Submissions S."/>
        </authorList>
    </citation>
    <scope>NUCLEOTIDE SEQUENCE [LARGE SCALE GENOMIC DNA]</scope>
    <source>
        <strain evidence="8 9">DSM 29073</strain>
    </source>
</reference>
<sequence length="423" mass="48178">MIEEIQKRPFVRPLFLWIAGILLQLIFPDCNLSVLLLFSSGTFLLLAFCFEANGNRCCYNYRWTWGFVFSCLLITSSMFVTAGVERQDNHVSPAVIQQFAMKEQSKLADSFDCLHLTDEEKSVLATITLGYRQAMNPEVKRNFSTAGVAHILAVSGFHVAIVCGFLSIALGFLPKNRAGRWTKYILVVVLLWSFVCVTGMAASTVRAGCMLSFYLTGKVLRRTTDSYNTLAAAAFCMLVYDPFYLFDIGFQLSYIAVFFILYLQPSLRNFIYVRNPLLSIPWNWITITIAAQVGTALLCLFYFGRSSSVFLFTNLPLTFIATMLIPMAFLWLMLPQWFPGLDWLQRGVEILTQWMVKIVDAFSHIPGAMFIIQLDFVSLIVCYAILLSSLLYLRLHRPVWLLLSLSLLLIIMFAEVIKRYYVS</sequence>
<comment type="subcellular location">
    <subcellularLocation>
        <location evidence="1">Cell membrane</location>
        <topology evidence="1">Multi-pass membrane protein</topology>
    </subcellularLocation>
</comment>
<dbReference type="NCBIfam" id="TIGR00360">
    <property type="entry name" value="ComEC_N-term"/>
    <property type="match status" value="1"/>
</dbReference>
<dbReference type="InterPro" id="IPR052159">
    <property type="entry name" value="Competence_DNA_uptake"/>
</dbReference>
<feature type="transmembrane region" description="Helical" evidence="6">
    <location>
        <begin position="370"/>
        <end position="393"/>
    </location>
</feature>
<evidence type="ECO:0000256" key="1">
    <source>
        <dbReference type="ARBA" id="ARBA00004651"/>
    </source>
</evidence>
<dbReference type="EMBL" id="FNVS01000001">
    <property type="protein sequence ID" value="SEF40941.1"/>
    <property type="molecule type" value="Genomic_DNA"/>
</dbReference>
<organism evidence="8 9">
    <name type="scientific">Parabacteroides chinchillae</name>
    <dbReference type="NCBI Taxonomy" id="871327"/>
    <lineage>
        <taxon>Bacteria</taxon>
        <taxon>Pseudomonadati</taxon>
        <taxon>Bacteroidota</taxon>
        <taxon>Bacteroidia</taxon>
        <taxon>Bacteroidales</taxon>
        <taxon>Tannerellaceae</taxon>
        <taxon>Parabacteroides</taxon>
    </lineage>
</organism>
<feature type="transmembrane region" description="Helical" evidence="6">
    <location>
        <begin position="33"/>
        <end position="51"/>
    </location>
</feature>
<gene>
    <name evidence="8" type="ORF">SAMN05444001_10159</name>
</gene>
<feature type="transmembrane region" description="Helical" evidence="6">
    <location>
        <begin position="9"/>
        <end position="27"/>
    </location>
</feature>
<evidence type="ECO:0000313" key="9">
    <source>
        <dbReference type="Proteomes" id="UP000236725"/>
    </source>
</evidence>
<dbReference type="PANTHER" id="PTHR30619:SF1">
    <property type="entry name" value="RECOMBINATION PROTEIN 2"/>
    <property type="match status" value="1"/>
</dbReference>
<dbReference type="Proteomes" id="UP000236725">
    <property type="component" value="Unassembled WGS sequence"/>
</dbReference>
<protein>
    <submittedName>
        <fullName evidence="8">Competence protein ComEC</fullName>
    </submittedName>
</protein>
<keyword evidence="2" id="KW-1003">Cell membrane</keyword>
<evidence type="ECO:0000256" key="6">
    <source>
        <dbReference type="SAM" id="Phobius"/>
    </source>
</evidence>
<feature type="transmembrane region" description="Helical" evidence="6">
    <location>
        <begin position="400"/>
        <end position="421"/>
    </location>
</feature>
<evidence type="ECO:0000256" key="3">
    <source>
        <dbReference type="ARBA" id="ARBA00022692"/>
    </source>
</evidence>
<dbReference type="PANTHER" id="PTHR30619">
    <property type="entry name" value="DNA INTERNALIZATION/COMPETENCE PROTEIN COMEC/REC2"/>
    <property type="match status" value="1"/>
</dbReference>
<feature type="transmembrane region" description="Helical" evidence="6">
    <location>
        <begin position="148"/>
        <end position="173"/>
    </location>
</feature>
<feature type="transmembrane region" description="Helical" evidence="6">
    <location>
        <begin position="63"/>
        <end position="84"/>
    </location>
</feature>
<feature type="transmembrane region" description="Helical" evidence="6">
    <location>
        <begin position="227"/>
        <end position="245"/>
    </location>
</feature>
<name>A0A8G2BTI3_9BACT</name>
<comment type="caution">
    <text evidence="8">The sequence shown here is derived from an EMBL/GenBank/DDBJ whole genome shotgun (WGS) entry which is preliminary data.</text>
</comment>
<accession>A0A8G2BTI3</accession>
<keyword evidence="9" id="KW-1185">Reference proteome</keyword>
<evidence type="ECO:0000256" key="2">
    <source>
        <dbReference type="ARBA" id="ARBA00022475"/>
    </source>
</evidence>
<evidence type="ECO:0000256" key="4">
    <source>
        <dbReference type="ARBA" id="ARBA00022989"/>
    </source>
</evidence>
<feature type="transmembrane region" description="Helical" evidence="6">
    <location>
        <begin position="315"/>
        <end position="334"/>
    </location>
</feature>
<feature type="transmembrane region" description="Helical" evidence="6">
    <location>
        <begin position="284"/>
        <end position="303"/>
    </location>
</feature>
<feature type="domain" description="ComEC/Rec2-related protein" evidence="7">
    <location>
        <begin position="127"/>
        <end position="394"/>
    </location>
</feature>
<evidence type="ECO:0000259" key="7">
    <source>
        <dbReference type="Pfam" id="PF03772"/>
    </source>
</evidence>
<feature type="transmembrane region" description="Helical" evidence="6">
    <location>
        <begin position="185"/>
        <end position="215"/>
    </location>
</feature>